<proteinExistence type="inferred from homology"/>
<evidence type="ECO:0000256" key="1">
    <source>
        <dbReference type="ARBA" id="ARBA00007637"/>
    </source>
</evidence>
<dbReference type="EMBL" id="CP118101">
    <property type="protein sequence ID" value="WDH81876.1"/>
    <property type="molecule type" value="Genomic_DNA"/>
</dbReference>
<dbReference type="Pfam" id="PF01370">
    <property type="entry name" value="Epimerase"/>
    <property type="match status" value="1"/>
</dbReference>
<dbReference type="PANTHER" id="PTHR43000">
    <property type="entry name" value="DTDP-D-GLUCOSE 4,6-DEHYDRATASE-RELATED"/>
    <property type="match status" value="1"/>
</dbReference>
<dbReference type="SUPFAM" id="SSF51735">
    <property type="entry name" value="NAD(P)-binding Rossmann-fold domains"/>
    <property type="match status" value="1"/>
</dbReference>
<gene>
    <name evidence="4" type="ORF">PUW23_20635</name>
</gene>
<evidence type="ECO:0000313" key="4">
    <source>
        <dbReference type="EMBL" id="WDH81876.1"/>
    </source>
</evidence>
<accession>A0AAX3MW99</accession>
<name>A0AAX3MW99_9BACL</name>
<feature type="domain" description="NAD-dependent epimerase/dehydratase" evidence="3">
    <location>
        <begin position="11"/>
        <end position="233"/>
    </location>
</feature>
<dbReference type="AlphaFoldDB" id="A0AAX3MW99"/>
<dbReference type="InterPro" id="IPR036291">
    <property type="entry name" value="NAD(P)-bd_dom_sf"/>
</dbReference>
<reference evidence="4" key="1">
    <citation type="submission" date="2023-02" db="EMBL/GenBank/DDBJ databases">
        <title>Pathogen: clinical or host-associated sample.</title>
        <authorList>
            <person name="Hergert J."/>
            <person name="Casey R."/>
            <person name="Wagner J."/>
            <person name="Young E.L."/>
            <person name="Oakeson K.F."/>
        </authorList>
    </citation>
    <scope>NUCLEOTIDE SEQUENCE</scope>
    <source>
        <strain evidence="4">2022CK-00830</strain>
    </source>
</reference>
<evidence type="ECO:0000313" key="5">
    <source>
        <dbReference type="Proteomes" id="UP001220962"/>
    </source>
</evidence>
<evidence type="ECO:0000259" key="3">
    <source>
        <dbReference type="Pfam" id="PF01370"/>
    </source>
</evidence>
<feature type="region of interest" description="Disordered" evidence="2">
    <location>
        <begin position="263"/>
        <end position="283"/>
    </location>
</feature>
<dbReference type="Gene3D" id="3.90.25.10">
    <property type="entry name" value="UDP-galactose 4-epimerase, domain 1"/>
    <property type="match status" value="1"/>
</dbReference>
<sequence length="315" mass="33809">MDDNSLKGKVVLVTGASGFTGRHAVDLLTRLGAKVAAVLRVSSGVVLPDQVDIYRCDLEDRHSVHQLIQSTKPDYVLHLAGQNSVPSSWSDPLTTIQTNVMSPLYLLDALREIPHCRIVVIGSRLKYTPKAGSPPAPPHPYSLSKYVEEIVTLAWTHLYRQHIIYAEPGNLIGPGPSTGICALLARHVASAEGGSNPDPFRLSSPEDRRDFLDVRDAVSAYVLLLQKGVPGVVYPVVSGKERTLGEVAELMLSQAAGEVPVVWGSPTSGPGGASSESHPYHSSLSELGWAPQIPFAKSIQDILNDARHKERGGAA</sequence>
<dbReference type="Gene3D" id="3.40.50.720">
    <property type="entry name" value="NAD(P)-binding Rossmann-like Domain"/>
    <property type="match status" value="1"/>
</dbReference>
<dbReference type="Proteomes" id="UP001220962">
    <property type="component" value="Chromosome"/>
</dbReference>
<comment type="similarity">
    <text evidence="1">Belongs to the NAD(P)-dependent epimerase/dehydratase family.</text>
</comment>
<protein>
    <submittedName>
        <fullName evidence="4">NAD-dependent epimerase/dehydratase family protein</fullName>
    </submittedName>
</protein>
<evidence type="ECO:0000256" key="2">
    <source>
        <dbReference type="SAM" id="MobiDB-lite"/>
    </source>
</evidence>
<organism evidence="4 5">
    <name type="scientific">Paenibacillus urinalis</name>
    <dbReference type="NCBI Taxonomy" id="521520"/>
    <lineage>
        <taxon>Bacteria</taxon>
        <taxon>Bacillati</taxon>
        <taxon>Bacillota</taxon>
        <taxon>Bacilli</taxon>
        <taxon>Bacillales</taxon>
        <taxon>Paenibacillaceae</taxon>
        <taxon>Paenibacillus</taxon>
    </lineage>
</organism>
<feature type="compositionally biased region" description="Low complexity" evidence="2">
    <location>
        <begin position="264"/>
        <end position="283"/>
    </location>
</feature>
<dbReference type="InterPro" id="IPR001509">
    <property type="entry name" value="Epimerase_deHydtase"/>
</dbReference>
<dbReference type="RefSeq" id="WP_205054936.1">
    <property type="nucleotide sequence ID" value="NZ_CP118101.1"/>
</dbReference>